<dbReference type="InterPro" id="IPR027417">
    <property type="entry name" value="P-loop_NTPase"/>
</dbReference>
<keyword evidence="1" id="KW-0614">Plasmid</keyword>
<sequence>MKPLKVAREQQIAVFGESGSGKTVLLSSFYGAAQEPAFVRDSVYKITADDTAQRNRLHQNFLGMRNSGIAPESTRYTATRYVFSITRRPTAGGKGKKPATEELRLVWHDYPGEWFEEDPSTAEELVRRGETFKALVGSDVAVLLVDAQRLVDNAGEEERYLKALLTNYIAHVSKVRGELLPDGKRLARFPRVWLFGLSKADLLPEMDVTGFRDLLVEKAGQEMTLLHEELAAFVEEPDAFALGEDFVLLSSARFEPGKIDVDQQVGVKLMLPIAAILPFSRYVRWAGAMRRGSKVAKELLDRSGPVLAFVATKLKLPGPLKLITVALPFVMDPLLDHSRDKLEDAYNTAKVRHDFLTAVLLGFRLELDHAVDDKVLIESPK</sequence>
<dbReference type="Proteomes" id="UP001062223">
    <property type="component" value="Plasmid unnamed"/>
</dbReference>
<dbReference type="EMBL" id="CP106880">
    <property type="protein sequence ID" value="UYC82680.1"/>
    <property type="molecule type" value="Genomic_DNA"/>
</dbReference>
<evidence type="ECO:0000313" key="2">
    <source>
        <dbReference type="Proteomes" id="UP001062223"/>
    </source>
</evidence>
<reference evidence="1" key="1">
    <citation type="submission" date="2022-09" db="EMBL/GenBank/DDBJ databases">
        <title>Taxonomy of Curtobacterium flaccumfaciens.</title>
        <authorList>
            <person name="Osdaghi E."/>
            <person name="Taghavi S.M."/>
            <person name="Hamidizade M."/>
            <person name="Abachi H."/>
            <person name="Fazliarab A."/>
            <person name="Baeyen S."/>
            <person name="Portier P."/>
            <person name="Van Vaerenbergh J."/>
            <person name="Jacques M.-A."/>
        </authorList>
    </citation>
    <scope>NUCLEOTIDE SEQUENCE</scope>
    <source>
        <strain evidence="1">AGQB46</strain>
        <plasmid evidence="1">unnamed</plasmid>
    </source>
</reference>
<dbReference type="Gene3D" id="3.40.50.300">
    <property type="entry name" value="P-loop containing nucleotide triphosphate hydrolases"/>
    <property type="match status" value="1"/>
</dbReference>
<name>A0A9Q9PB96_9MICO</name>
<organism evidence="1 2">
    <name type="scientific">Curtobacterium poinsettiae</name>
    <dbReference type="NCBI Taxonomy" id="159612"/>
    <lineage>
        <taxon>Bacteria</taxon>
        <taxon>Bacillati</taxon>
        <taxon>Actinomycetota</taxon>
        <taxon>Actinomycetes</taxon>
        <taxon>Micrococcales</taxon>
        <taxon>Microbacteriaceae</taxon>
        <taxon>Curtobacterium</taxon>
    </lineage>
</organism>
<proteinExistence type="predicted"/>
<accession>A0A9Q9PB96</accession>
<dbReference type="SUPFAM" id="SSF52540">
    <property type="entry name" value="P-loop containing nucleoside triphosphate hydrolases"/>
    <property type="match status" value="1"/>
</dbReference>
<geneLocation type="plasmid" evidence="1 2">
    <name>unnamed</name>
</geneLocation>
<dbReference type="AlphaFoldDB" id="A0A9Q9PB96"/>
<gene>
    <name evidence="1" type="ORF">OE229_17765</name>
</gene>
<dbReference type="KEGG" id="cpoi:OE229_17765"/>
<evidence type="ECO:0000313" key="1">
    <source>
        <dbReference type="EMBL" id="UYC82680.1"/>
    </source>
</evidence>
<protein>
    <submittedName>
        <fullName evidence="1">ATP/GTP-binding protein</fullName>
    </submittedName>
</protein>
<dbReference type="RefSeq" id="WP_111040475.1">
    <property type="nucleotide sequence ID" value="NZ_CP106880.1"/>
</dbReference>